<feature type="transmembrane region" description="Helical" evidence="1">
    <location>
        <begin position="163"/>
        <end position="182"/>
    </location>
</feature>
<name>G0R3G6_ICHMU</name>
<dbReference type="RefSeq" id="XP_004027300.1">
    <property type="nucleotide sequence ID" value="XM_004027251.1"/>
</dbReference>
<reference evidence="2 3" key="1">
    <citation type="submission" date="2011-07" db="EMBL/GenBank/DDBJ databases">
        <authorList>
            <person name="Coyne R."/>
            <person name="Brami D."/>
            <person name="Johnson J."/>
            <person name="Hostetler J."/>
            <person name="Hannick L."/>
            <person name="Clark T."/>
            <person name="Cassidy-Hanley D."/>
            <person name="Inman J."/>
        </authorList>
    </citation>
    <scope>NUCLEOTIDE SEQUENCE [LARGE SCALE GENOMIC DNA]</scope>
    <source>
        <strain evidence="2 3">G5</strain>
    </source>
</reference>
<protein>
    <recommendedName>
        <fullName evidence="4">Kelch motif family protein</fullName>
    </recommendedName>
</protein>
<organism evidence="2 3">
    <name type="scientific">Ichthyophthirius multifiliis</name>
    <name type="common">White spot disease agent</name>
    <name type="synonym">Ich</name>
    <dbReference type="NCBI Taxonomy" id="5932"/>
    <lineage>
        <taxon>Eukaryota</taxon>
        <taxon>Sar</taxon>
        <taxon>Alveolata</taxon>
        <taxon>Ciliophora</taxon>
        <taxon>Intramacronucleata</taxon>
        <taxon>Oligohymenophorea</taxon>
        <taxon>Hymenostomatida</taxon>
        <taxon>Ophryoglenina</taxon>
        <taxon>Ichthyophthirius</taxon>
    </lineage>
</organism>
<dbReference type="Gene3D" id="2.120.10.80">
    <property type="entry name" value="Kelch-type beta propeller"/>
    <property type="match status" value="1"/>
</dbReference>
<dbReference type="SUPFAM" id="SSF117281">
    <property type="entry name" value="Kelch motif"/>
    <property type="match status" value="1"/>
</dbReference>
<evidence type="ECO:0000256" key="1">
    <source>
        <dbReference type="SAM" id="Phobius"/>
    </source>
</evidence>
<gene>
    <name evidence="2" type="ORF">IMG5_185380</name>
</gene>
<dbReference type="AlphaFoldDB" id="G0R3G6"/>
<proteinExistence type="predicted"/>
<keyword evidence="1" id="KW-0472">Membrane</keyword>
<keyword evidence="3" id="KW-1185">Reference proteome</keyword>
<evidence type="ECO:0000313" key="2">
    <source>
        <dbReference type="EMBL" id="EGR27955.1"/>
    </source>
</evidence>
<keyword evidence="1" id="KW-1133">Transmembrane helix</keyword>
<evidence type="ECO:0008006" key="4">
    <source>
        <dbReference type="Google" id="ProtNLM"/>
    </source>
</evidence>
<dbReference type="InParanoid" id="G0R3G6"/>
<dbReference type="GeneID" id="14904060"/>
<accession>G0R3G6</accession>
<dbReference type="EMBL" id="GL984303">
    <property type="protein sequence ID" value="EGR27955.1"/>
    <property type="molecule type" value="Genomic_DNA"/>
</dbReference>
<keyword evidence="1" id="KW-0812">Transmembrane</keyword>
<dbReference type="Proteomes" id="UP000008983">
    <property type="component" value="Unassembled WGS sequence"/>
</dbReference>
<sequence>MNRTYHSGDLFQKKYIAVYGGESNVDLDEFTVIKLPKKNQKYAEFVIPQFKGKIPPKRKFHASCILKNNKLYISGGFVGDYECFEYVNIPLQIQQTLKILIIYYIFQKNNNMKIYIMNVYLKNFIIIKFQIFLHNQKWIKHISQQLKIQKKSLKTLKFIQNRFILKAINKLFYFKILLAFVYRRSMSRRKLILTLKKMNQKKQIYNYNNI</sequence>
<dbReference type="InterPro" id="IPR015915">
    <property type="entry name" value="Kelch-typ_b-propeller"/>
</dbReference>
<evidence type="ECO:0000313" key="3">
    <source>
        <dbReference type="Proteomes" id="UP000008983"/>
    </source>
</evidence>